<evidence type="ECO:0000256" key="3">
    <source>
        <dbReference type="ARBA" id="ARBA00023004"/>
    </source>
</evidence>
<name>A0A7X2NMN9_9CLOT</name>
<evidence type="ECO:0000259" key="6">
    <source>
        <dbReference type="PROSITE" id="PS51669"/>
    </source>
</evidence>
<dbReference type="InterPro" id="IPR050123">
    <property type="entry name" value="Prok_molybdopt-oxidoreductase"/>
</dbReference>
<evidence type="ECO:0000313" key="7">
    <source>
        <dbReference type="EMBL" id="MSS37491.1"/>
    </source>
</evidence>
<comment type="caution">
    <text evidence="7">The sequence shown here is derived from an EMBL/GenBank/DDBJ whole genome shotgun (WGS) entry which is preliminary data.</text>
</comment>
<dbReference type="Gene3D" id="3.40.50.740">
    <property type="match status" value="1"/>
</dbReference>
<accession>A0A7X2NMN9</accession>
<reference evidence="7 8" key="1">
    <citation type="submission" date="2019-08" db="EMBL/GenBank/DDBJ databases">
        <title>In-depth cultivation of the pig gut microbiome towards novel bacterial diversity and tailored functional studies.</title>
        <authorList>
            <person name="Wylensek D."/>
            <person name="Hitch T.C.A."/>
            <person name="Clavel T."/>
        </authorList>
    </citation>
    <scope>NUCLEOTIDE SEQUENCE [LARGE SCALE GENOMIC DNA]</scope>
    <source>
        <strain evidence="7 8">WCA-389-WT-23D1</strain>
    </source>
</reference>
<evidence type="ECO:0000256" key="2">
    <source>
        <dbReference type="ARBA" id="ARBA00022723"/>
    </source>
</evidence>
<keyword evidence="3" id="KW-0408">Iron</keyword>
<dbReference type="GO" id="GO:0016020">
    <property type="term" value="C:membrane"/>
    <property type="evidence" value="ECO:0007669"/>
    <property type="project" value="TreeGrafter"/>
</dbReference>
<dbReference type="Proteomes" id="UP000429958">
    <property type="component" value="Unassembled WGS sequence"/>
</dbReference>
<evidence type="ECO:0000256" key="5">
    <source>
        <dbReference type="SAM" id="MobiDB-lite"/>
    </source>
</evidence>
<dbReference type="PANTHER" id="PTHR43105">
    <property type="entry name" value="RESPIRATORY NITRATE REDUCTASE"/>
    <property type="match status" value="1"/>
</dbReference>
<dbReference type="GO" id="GO:0016491">
    <property type="term" value="F:oxidoreductase activity"/>
    <property type="evidence" value="ECO:0007669"/>
    <property type="project" value="InterPro"/>
</dbReference>
<organism evidence="7 8">
    <name type="scientific">Clostridium porci</name>
    <dbReference type="NCBI Taxonomy" id="2605778"/>
    <lineage>
        <taxon>Bacteria</taxon>
        <taxon>Bacillati</taxon>
        <taxon>Bacillota</taxon>
        <taxon>Clostridia</taxon>
        <taxon>Eubacteriales</taxon>
        <taxon>Clostridiaceae</taxon>
        <taxon>Clostridium</taxon>
    </lineage>
</organism>
<keyword evidence="8" id="KW-1185">Reference proteome</keyword>
<keyword evidence="1" id="KW-0004">4Fe-4S</keyword>
<evidence type="ECO:0000256" key="4">
    <source>
        <dbReference type="ARBA" id="ARBA00023014"/>
    </source>
</evidence>
<feature type="compositionally biased region" description="Basic and acidic residues" evidence="5">
    <location>
        <begin position="702"/>
        <end position="711"/>
    </location>
</feature>
<keyword evidence="2" id="KW-0479">Metal-binding</keyword>
<dbReference type="SMART" id="SM00926">
    <property type="entry name" value="Molybdop_Fe4S4"/>
    <property type="match status" value="1"/>
</dbReference>
<dbReference type="Gene3D" id="2.40.40.20">
    <property type="match status" value="1"/>
</dbReference>
<dbReference type="AlphaFoldDB" id="A0A7X2NMN9"/>
<dbReference type="SUPFAM" id="SSF50692">
    <property type="entry name" value="ADC-like"/>
    <property type="match status" value="1"/>
</dbReference>
<dbReference type="RefSeq" id="WP_154472933.1">
    <property type="nucleotide sequence ID" value="NZ_VUMD01000011.1"/>
</dbReference>
<evidence type="ECO:0000256" key="1">
    <source>
        <dbReference type="ARBA" id="ARBA00022485"/>
    </source>
</evidence>
<dbReference type="GO" id="GO:0046872">
    <property type="term" value="F:metal ion binding"/>
    <property type="evidence" value="ECO:0007669"/>
    <property type="project" value="UniProtKB-KW"/>
</dbReference>
<dbReference type="InterPro" id="IPR009010">
    <property type="entry name" value="Asp_de-COase-like_dom_sf"/>
</dbReference>
<dbReference type="PANTHER" id="PTHR43105:SF10">
    <property type="entry name" value="NADH-QUINONE OXIDOREDUCTASE SUBUNIT G"/>
    <property type="match status" value="1"/>
</dbReference>
<dbReference type="InterPro" id="IPR006657">
    <property type="entry name" value="MoPterin_dinucl-bd_dom"/>
</dbReference>
<protein>
    <submittedName>
        <fullName evidence="7">Molybdopterin-dependent oxidoreductase</fullName>
    </submittedName>
</protein>
<dbReference type="PIRSF" id="PIRSF000144">
    <property type="entry name" value="CbbBc"/>
    <property type="match status" value="1"/>
</dbReference>
<dbReference type="Gene3D" id="3.40.228.10">
    <property type="entry name" value="Dimethylsulfoxide Reductase, domain 2"/>
    <property type="match status" value="1"/>
</dbReference>
<dbReference type="GO" id="GO:0051539">
    <property type="term" value="F:4 iron, 4 sulfur cluster binding"/>
    <property type="evidence" value="ECO:0007669"/>
    <property type="project" value="UniProtKB-KW"/>
</dbReference>
<gene>
    <name evidence="7" type="ORF">FYJ39_13125</name>
</gene>
<sequence>MKIVQSTCNYCALDCNMDFYVENDKIVKVLPTKGYPVNDGFCCIKGLSLDKQQTVVKSSPLPRIRQADGQMKEVSWKEGFSYVAGKLKEFQAKYGQESVAGISTGQLTMEEFALFGHVMRNYLKTNVDGNTRLCMATAVVAHKQSFGFDAPGYTLNDLELSDTIIFIGSNPVVAHPILWKRVRMNQNPDKKVIVIDPRKSETAMNADYWYPVRSKGDLLLFYILANVLIEKGYINQEYIKAHTEKFGEFKEFVKGFSLERALKDTGLSKGQILELAELIHNGKRVSFWWTMGVNQGYEAVRTAQAIINIALMTGNIGRPGTGANSITGQCNAMGSRTYSNTAVFFGGGDFTNPARRERIAKVLGVESSMLAEKPTATYNQIIEGINEGKIKGLWLLCTNPRHSWTNNETFASAVRKLELFVVQDIYDTIESAEGCTVFFPVVPGIKKEGTYINLERRLSAMRPCLSRKENERSDYEVILGVGRALGMGEMLKGWETPRDCFELMKKCSEGMPCDITGVTWEGLENSRGIQWPFRKGETLKEDQRRLYEDGNFFTPSKKAQFMFEEPRENPLPLTEEYPFLLNTGRGSVGQWHTQSRTKEVRFIEDTAAKEAYLFMHPSDAQNKEICENDRILVHSVNGQEACFKVRISEQVRAGELYAPIHYVECNKLTPSIYDPYSKEPSYKSTPVWFEKGDGTGETALQNDRDGRDAMESKGGNRHVQD</sequence>
<dbReference type="Pfam" id="PF04879">
    <property type="entry name" value="Molybdop_Fe4S4"/>
    <property type="match status" value="1"/>
</dbReference>
<dbReference type="GO" id="GO:0043546">
    <property type="term" value="F:molybdopterin cofactor binding"/>
    <property type="evidence" value="ECO:0007669"/>
    <property type="project" value="InterPro"/>
</dbReference>
<dbReference type="SUPFAM" id="SSF53706">
    <property type="entry name" value="Formate dehydrogenase/DMSO reductase, domains 1-3"/>
    <property type="match status" value="1"/>
</dbReference>
<dbReference type="Pfam" id="PF00384">
    <property type="entry name" value="Molybdopterin"/>
    <property type="match status" value="1"/>
</dbReference>
<feature type="region of interest" description="Disordered" evidence="5">
    <location>
        <begin position="684"/>
        <end position="721"/>
    </location>
</feature>
<dbReference type="EMBL" id="VUMD01000011">
    <property type="protein sequence ID" value="MSS37491.1"/>
    <property type="molecule type" value="Genomic_DNA"/>
</dbReference>
<dbReference type="Gene3D" id="2.20.25.90">
    <property type="entry name" value="ADC-like domains"/>
    <property type="match status" value="1"/>
</dbReference>
<dbReference type="PROSITE" id="PS51669">
    <property type="entry name" value="4FE4S_MOW_BIS_MGD"/>
    <property type="match status" value="1"/>
</dbReference>
<feature type="domain" description="4Fe-4S Mo/W bis-MGD-type" evidence="6">
    <location>
        <begin position="1"/>
        <end position="57"/>
    </location>
</feature>
<dbReference type="InterPro" id="IPR006656">
    <property type="entry name" value="Mopterin_OxRdtase"/>
</dbReference>
<dbReference type="InterPro" id="IPR006963">
    <property type="entry name" value="Mopterin_OxRdtase_4Fe-4S_dom"/>
</dbReference>
<proteinExistence type="predicted"/>
<dbReference type="Pfam" id="PF01568">
    <property type="entry name" value="Molydop_binding"/>
    <property type="match status" value="1"/>
</dbReference>
<keyword evidence="4" id="KW-0411">Iron-sulfur</keyword>
<evidence type="ECO:0000313" key="8">
    <source>
        <dbReference type="Proteomes" id="UP000429958"/>
    </source>
</evidence>